<evidence type="ECO:0000313" key="2">
    <source>
        <dbReference type="EMBL" id="KAF2125988.1"/>
    </source>
</evidence>
<reference evidence="2" key="1">
    <citation type="journal article" date="2020" name="Stud. Mycol.">
        <title>101 Dothideomycetes genomes: a test case for predicting lifestyles and emergence of pathogens.</title>
        <authorList>
            <person name="Haridas S."/>
            <person name="Albert R."/>
            <person name="Binder M."/>
            <person name="Bloem J."/>
            <person name="Labutti K."/>
            <person name="Salamov A."/>
            <person name="Andreopoulos B."/>
            <person name="Baker S."/>
            <person name="Barry K."/>
            <person name="Bills G."/>
            <person name="Bluhm B."/>
            <person name="Cannon C."/>
            <person name="Castanera R."/>
            <person name="Culley D."/>
            <person name="Daum C."/>
            <person name="Ezra D."/>
            <person name="Gonzalez J."/>
            <person name="Henrissat B."/>
            <person name="Kuo A."/>
            <person name="Liang C."/>
            <person name="Lipzen A."/>
            <person name="Lutzoni F."/>
            <person name="Magnuson J."/>
            <person name="Mondo S."/>
            <person name="Nolan M."/>
            <person name="Ohm R."/>
            <person name="Pangilinan J."/>
            <person name="Park H.-J."/>
            <person name="Ramirez L."/>
            <person name="Alfaro M."/>
            <person name="Sun H."/>
            <person name="Tritt A."/>
            <person name="Yoshinaga Y."/>
            <person name="Zwiers L.-H."/>
            <person name="Turgeon B."/>
            <person name="Goodwin S."/>
            <person name="Spatafora J."/>
            <person name="Crous P."/>
            <person name="Grigoriev I."/>
        </authorList>
    </citation>
    <scope>NUCLEOTIDE SEQUENCE</scope>
    <source>
        <strain evidence="2">CBS 119687</strain>
    </source>
</reference>
<organism evidence="2 3">
    <name type="scientific">Dothidotthia symphoricarpi CBS 119687</name>
    <dbReference type="NCBI Taxonomy" id="1392245"/>
    <lineage>
        <taxon>Eukaryota</taxon>
        <taxon>Fungi</taxon>
        <taxon>Dikarya</taxon>
        <taxon>Ascomycota</taxon>
        <taxon>Pezizomycotina</taxon>
        <taxon>Dothideomycetes</taxon>
        <taxon>Pleosporomycetidae</taxon>
        <taxon>Pleosporales</taxon>
        <taxon>Dothidotthiaceae</taxon>
        <taxon>Dothidotthia</taxon>
    </lineage>
</organism>
<dbReference type="OrthoDB" id="3772810at2759"/>
<dbReference type="Proteomes" id="UP000799771">
    <property type="component" value="Unassembled WGS sequence"/>
</dbReference>
<evidence type="ECO:0000256" key="1">
    <source>
        <dbReference type="SAM" id="SignalP"/>
    </source>
</evidence>
<dbReference type="EMBL" id="ML977514">
    <property type="protein sequence ID" value="KAF2125988.1"/>
    <property type="molecule type" value="Genomic_DNA"/>
</dbReference>
<dbReference type="RefSeq" id="XP_033520380.1">
    <property type="nucleotide sequence ID" value="XM_033670776.1"/>
</dbReference>
<feature type="chain" id="PRO_5025498983" description="Ubiquitin 3 binding protein But2 C-terminal domain-containing protein" evidence="1">
    <location>
        <begin position="20"/>
        <end position="238"/>
    </location>
</feature>
<keyword evidence="1" id="KW-0732">Signal</keyword>
<protein>
    <recommendedName>
        <fullName evidence="4">Ubiquitin 3 binding protein But2 C-terminal domain-containing protein</fullName>
    </recommendedName>
</protein>
<evidence type="ECO:0000313" key="3">
    <source>
        <dbReference type="Proteomes" id="UP000799771"/>
    </source>
</evidence>
<gene>
    <name evidence="2" type="ORF">P153DRAFT_388742</name>
</gene>
<dbReference type="AlphaFoldDB" id="A0A6A6A5D5"/>
<feature type="signal peptide" evidence="1">
    <location>
        <begin position="1"/>
        <end position="19"/>
    </location>
</feature>
<dbReference type="GeneID" id="54411208"/>
<evidence type="ECO:0008006" key="4">
    <source>
        <dbReference type="Google" id="ProtNLM"/>
    </source>
</evidence>
<proteinExistence type="predicted"/>
<keyword evidence="3" id="KW-1185">Reference proteome</keyword>
<accession>A0A6A6A5D5</accession>
<sequence>MLIKLTPILATLFLRQTYAFPYPLENTTTPSSSTICNTTTSLCDTNTGSNSTLAGIPLNGCRTVYPSDLSVVNSRYPDYDIDHLHSAKTFFMLRRQMLGDGEVAVHIQFQSLPANTTNTTCRLEFILPRLDLQHIQGPNPTFNVYQVEHDTDAVATWNKYEGNEREDVFGVVNGDPEALERTRSVGGVAAIGETMCNQTLTFQMGMAFDSLGEPNYWEFSNVSPPAAPVQGFRVVWGC</sequence>
<name>A0A6A6A5D5_9PLEO</name>